<dbReference type="EMBL" id="CAUYUJ010003745">
    <property type="protein sequence ID" value="CAK0806572.1"/>
    <property type="molecule type" value="Genomic_DNA"/>
</dbReference>
<evidence type="ECO:0000313" key="1">
    <source>
        <dbReference type="EMBL" id="CAK0806572.1"/>
    </source>
</evidence>
<reference evidence="1" key="1">
    <citation type="submission" date="2023-10" db="EMBL/GenBank/DDBJ databases">
        <authorList>
            <person name="Chen Y."/>
            <person name="Shah S."/>
            <person name="Dougan E. K."/>
            <person name="Thang M."/>
            <person name="Chan C."/>
        </authorList>
    </citation>
    <scope>NUCLEOTIDE SEQUENCE [LARGE SCALE GENOMIC DNA]</scope>
</reference>
<gene>
    <name evidence="1" type="ORF">PCOR1329_LOCUS12754</name>
</gene>
<accession>A0ABN9QL67</accession>
<sequence>MENPRPTSCSEFDMRNAVGTGLTDRLLDAHQVRADDDHFEDMFYQKRTRATVIIDPSDAMLGVRPQSGGRMGDGDEPELFMECFYPLITEWDRELADIIGDGLAATSPITGNSCRVDMGAFLYDIIRILTHCGKPSPLTAWMNFCSTPNCKKGGHGQNVDKQEAVVRLSTIPAAKKAE</sequence>
<protein>
    <submittedName>
        <fullName evidence="1">Uncharacterized protein</fullName>
    </submittedName>
</protein>
<evidence type="ECO:0000313" key="2">
    <source>
        <dbReference type="Proteomes" id="UP001189429"/>
    </source>
</evidence>
<organism evidence="1 2">
    <name type="scientific">Prorocentrum cordatum</name>
    <dbReference type="NCBI Taxonomy" id="2364126"/>
    <lineage>
        <taxon>Eukaryota</taxon>
        <taxon>Sar</taxon>
        <taxon>Alveolata</taxon>
        <taxon>Dinophyceae</taxon>
        <taxon>Prorocentrales</taxon>
        <taxon>Prorocentraceae</taxon>
        <taxon>Prorocentrum</taxon>
    </lineage>
</organism>
<keyword evidence="2" id="KW-1185">Reference proteome</keyword>
<proteinExistence type="predicted"/>
<comment type="caution">
    <text evidence="1">The sequence shown here is derived from an EMBL/GenBank/DDBJ whole genome shotgun (WGS) entry which is preliminary data.</text>
</comment>
<dbReference type="Proteomes" id="UP001189429">
    <property type="component" value="Unassembled WGS sequence"/>
</dbReference>
<name>A0ABN9QL67_9DINO</name>